<keyword evidence="3" id="KW-1185">Reference proteome</keyword>
<accession>A0AAD7PMP0</accession>
<evidence type="ECO:0000313" key="3">
    <source>
        <dbReference type="Proteomes" id="UP001163823"/>
    </source>
</evidence>
<dbReference type="EMBL" id="JARAOO010000007">
    <property type="protein sequence ID" value="KAJ7961421.1"/>
    <property type="molecule type" value="Genomic_DNA"/>
</dbReference>
<name>A0AAD7PMP0_QUISA</name>
<gene>
    <name evidence="2" type="ORF">O6P43_016770</name>
</gene>
<feature type="region of interest" description="Disordered" evidence="1">
    <location>
        <begin position="1"/>
        <end position="107"/>
    </location>
</feature>
<dbReference type="AlphaFoldDB" id="A0AAD7PMP0"/>
<organism evidence="2 3">
    <name type="scientific">Quillaja saponaria</name>
    <name type="common">Soap bark tree</name>
    <dbReference type="NCBI Taxonomy" id="32244"/>
    <lineage>
        <taxon>Eukaryota</taxon>
        <taxon>Viridiplantae</taxon>
        <taxon>Streptophyta</taxon>
        <taxon>Embryophyta</taxon>
        <taxon>Tracheophyta</taxon>
        <taxon>Spermatophyta</taxon>
        <taxon>Magnoliopsida</taxon>
        <taxon>eudicotyledons</taxon>
        <taxon>Gunneridae</taxon>
        <taxon>Pentapetalae</taxon>
        <taxon>rosids</taxon>
        <taxon>fabids</taxon>
        <taxon>Fabales</taxon>
        <taxon>Quillajaceae</taxon>
        <taxon>Quillaja</taxon>
    </lineage>
</organism>
<feature type="compositionally biased region" description="Basic and acidic residues" evidence="1">
    <location>
        <begin position="41"/>
        <end position="60"/>
    </location>
</feature>
<evidence type="ECO:0000256" key="1">
    <source>
        <dbReference type="SAM" id="MobiDB-lite"/>
    </source>
</evidence>
<dbReference type="Proteomes" id="UP001163823">
    <property type="component" value="Chromosome 7"/>
</dbReference>
<sequence>MQTPESILKMAAKSFPNTPSILRKRKSTVQTHVTPSNAVKVDAESAKDVFHSSNEQERSQKVSSISGAEGENLCESPANHVNSNVVPNDKALNASPPYRLRSNRTAVSKTVEKQLELAFNKEKNDGDTEAMGNSAKRKSLVTEDCLNEMKLGVT</sequence>
<proteinExistence type="predicted"/>
<comment type="caution">
    <text evidence="2">The sequence shown here is derived from an EMBL/GenBank/DDBJ whole genome shotgun (WGS) entry which is preliminary data.</text>
</comment>
<dbReference type="KEGG" id="qsa:O6P43_016770"/>
<protein>
    <submittedName>
        <fullName evidence="2">Myb-related protein 3R-1</fullName>
    </submittedName>
</protein>
<feature type="compositionally biased region" description="Polar residues" evidence="1">
    <location>
        <begin position="28"/>
        <end position="37"/>
    </location>
</feature>
<evidence type="ECO:0000313" key="2">
    <source>
        <dbReference type="EMBL" id="KAJ7961421.1"/>
    </source>
</evidence>
<reference evidence="2" key="1">
    <citation type="journal article" date="2023" name="Science">
        <title>Elucidation of the pathway for biosynthesis of saponin adjuvants from the soapbark tree.</title>
        <authorList>
            <person name="Reed J."/>
            <person name="Orme A."/>
            <person name="El-Demerdash A."/>
            <person name="Owen C."/>
            <person name="Martin L.B.B."/>
            <person name="Misra R.C."/>
            <person name="Kikuchi S."/>
            <person name="Rejzek M."/>
            <person name="Martin A.C."/>
            <person name="Harkess A."/>
            <person name="Leebens-Mack J."/>
            <person name="Louveau T."/>
            <person name="Stephenson M.J."/>
            <person name="Osbourn A."/>
        </authorList>
    </citation>
    <scope>NUCLEOTIDE SEQUENCE</scope>
    <source>
        <strain evidence="2">S10</strain>
    </source>
</reference>